<keyword evidence="3" id="KW-1185">Reference proteome</keyword>
<proteinExistence type="predicted"/>
<evidence type="ECO:0000313" key="2">
    <source>
        <dbReference type="EMBL" id="MED6108857.1"/>
    </source>
</evidence>
<organism evidence="2 3">
    <name type="scientific">Stylosanthes scabra</name>
    <dbReference type="NCBI Taxonomy" id="79078"/>
    <lineage>
        <taxon>Eukaryota</taxon>
        <taxon>Viridiplantae</taxon>
        <taxon>Streptophyta</taxon>
        <taxon>Embryophyta</taxon>
        <taxon>Tracheophyta</taxon>
        <taxon>Spermatophyta</taxon>
        <taxon>Magnoliopsida</taxon>
        <taxon>eudicotyledons</taxon>
        <taxon>Gunneridae</taxon>
        <taxon>Pentapetalae</taxon>
        <taxon>rosids</taxon>
        <taxon>fabids</taxon>
        <taxon>Fabales</taxon>
        <taxon>Fabaceae</taxon>
        <taxon>Papilionoideae</taxon>
        <taxon>50 kb inversion clade</taxon>
        <taxon>dalbergioids sensu lato</taxon>
        <taxon>Dalbergieae</taxon>
        <taxon>Pterocarpus clade</taxon>
        <taxon>Stylosanthes</taxon>
    </lineage>
</organism>
<evidence type="ECO:0008006" key="4">
    <source>
        <dbReference type="Google" id="ProtNLM"/>
    </source>
</evidence>
<evidence type="ECO:0000256" key="1">
    <source>
        <dbReference type="SAM" id="MobiDB-lite"/>
    </source>
</evidence>
<evidence type="ECO:0000313" key="3">
    <source>
        <dbReference type="Proteomes" id="UP001341840"/>
    </source>
</evidence>
<feature type="region of interest" description="Disordered" evidence="1">
    <location>
        <begin position="224"/>
        <end position="296"/>
    </location>
</feature>
<accession>A0ABU6QAB5</accession>
<feature type="compositionally biased region" description="Basic and acidic residues" evidence="1">
    <location>
        <begin position="246"/>
        <end position="266"/>
    </location>
</feature>
<reference evidence="2 3" key="1">
    <citation type="journal article" date="2023" name="Plants (Basel)">
        <title>Bridging the Gap: Combining Genomics and Transcriptomics Approaches to Understand Stylosanthes scabra, an Orphan Legume from the Brazilian Caatinga.</title>
        <authorList>
            <person name="Ferreira-Neto J.R.C."/>
            <person name="da Silva M.D."/>
            <person name="Binneck E."/>
            <person name="de Melo N.F."/>
            <person name="da Silva R.H."/>
            <person name="de Melo A.L.T.M."/>
            <person name="Pandolfi V."/>
            <person name="Bustamante F.O."/>
            <person name="Brasileiro-Vidal A.C."/>
            <person name="Benko-Iseppon A.M."/>
        </authorList>
    </citation>
    <scope>NUCLEOTIDE SEQUENCE [LARGE SCALE GENOMIC DNA]</scope>
    <source>
        <tissue evidence="2">Leaves</tissue>
    </source>
</reference>
<comment type="caution">
    <text evidence="2">The sequence shown here is derived from an EMBL/GenBank/DDBJ whole genome shotgun (WGS) entry which is preliminary data.</text>
</comment>
<name>A0ABU6QAB5_9FABA</name>
<sequence>MVTEQMIYHGNEARMEEKGRERNITQPERSYKNVVLEGQRKETILNLTDDNQLYDKSKSMVALERDDGLQEKLAKSISREFMGSMDYDSIKEVVMKDWCKIKEVRLIGPMKTLITFDTKENMEVVLNSLFLLNHFFEIRRWSPNEGGAVIGVDGDRDHQMGSFKALIDTSFGPTVQAILNVTVDENEFLLFIKEGGSERVVRGEDEGMKKHGVLDDVRSLDVEVQSGGRKHTGDKGGQDNGNMNKADVRDPLGTGKDDNSKFESIRQAETNVTKKAKTRERHEDVTEEDKKNSRMRTWKDDRTIEEVVQDTCANRGIGDWGLGL</sequence>
<protein>
    <recommendedName>
        <fullName evidence="4">DUF4283 domain-containing protein</fullName>
    </recommendedName>
</protein>
<gene>
    <name evidence="2" type="ORF">PIB30_028177</name>
</gene>
<dbReference type="EMBL" id="JASCZI010000111">
    <property type="protein sequence ID" value="MED6108857.1"/>
    <property type="molecule type" value="Genomic_DNA"/>
</dbReference>
<feature type="compositionally biased region" description="Basic and acidic residues" evidence="1">
    <location>
        <begin position="280"/>
        <end position="296"/>
    </location>
</feature>
<dbReference type="Proteomes" id="UP001341840">
    <property type="component" value="Unassembled WGS sequence"/>
</dbReference>